<dbReference type="Pfam" id="PF13671">
    <property type="entry name" value="AAA_33"/>
    <property type="match status" value="1"/>
</dbReference>
<protein>
    <submittedName>
        <fullName evidence="1">ATP-binding protein</fullName>
    </submittedName>
</protein>
<dbReference type="RefSeq" id="WP_171199096.1">
    <property type="nucleotide sequence ID" value="NZ_JABEND010000003.1"/>
</dbReference>
<sequence>MGAGVLVLINGLPGSGKSTLAREYADRHPSAVALDIDVLRTMIGGWRADREAAGLQARAMALAVAADQLTAGRTVLVPQLLARPGFIDQLAALADSRGARWVETVIDAPPALCRTRYAERTARAVTQADADAPVWLATDDDAGWAELEQRLTELLAQRPGTLRLPAASALDSLEQALADGAAGS</sequence>
<dbReference type="AlphaFoldDB" id="A0A849A8G6"/>
<dbReference type="SUPFAM" id="SSF52540">
    <property type="entry name" value="P-loop containing nucleoside triphosphate hydrolases"/>
    <property type="match status" value="1"/>
</dbReference>
<gene>
    <name evidence="1" type="ORF">HKD39_06680</name>
</gene>
<reference evidence="1 2" key="1">
    <citation type="submission" date="2020-05" db="EMBL/GenBank/DDBJ databases">
        <title>Nakamurella sp. DB0629 isolated from air conditioner.</title>
        <authorList>
            <person name="Kim D.H."/>
            <person name="Kim D.-U."/>
        </authorList>
    </citation>
    <scope>NUCLEOTIDE SEQUENCE [LARGE SCALE GENOMIC DNA]</scope>
    <source>
        <strain evidence="1 2">DB0629</strain>
    </source>
</reference>
<name>A0A849A8G6_9ACTN</name>
<keyword evidence="2" id="KW-1185">Reference proteome</keyword>
<comment type="caution">
    <text evidence="1">The sequence shown here is derived from an EMBL/GenBank/DDBJ whole genome shotgun (WGS) entry which is preliminary data.</text>
</comment>
<proteinExistence type="predicted"/>
<evidence type="ECO:0000313" key="1">
    <source>
        <dbReference type="EMBL" id="NNG35398.1"/>
    </source>
</evidence>
<dbReference type="Proteomes" id="UP000562984">
    <property type="component" value="Unassembled WGS sequence"/>
</dbReference>
<keyword evidence="1" id="KW-0547">Nucleotide-binding</keyword>
<accession>A0A849A8G6</accession>
<evidence type="ECO:0000313" key="2">
    <source>
        <dbReference type="Proteomes" id="UP000562984"/>
    </source>
</evidence>
<dbReference type="GO" id="GO:0005524">
    <property type="term" value="F:ATP binding"/>
    <property type="evidence" value="ECO:0007669"/>
    <property type="project" value="UniProtKB-KW"/>
</dbReference>
<organism evidence="1 2">
    <name type="scientific">Nakamurella aerolata</name>
    <dbReference type="NCBI Taxonomy" id="1656892"/>
    <lineage>
        <taxon>Bacteria</taxon>
        <taxon>Bacillati</taxon>
        <taxon>Actinomycetota</taxon>
        <taxon>Actinomycetes</taxon>
        <taxon>Nakamurellales</taxon>
        <taxon>Nakamurellaceae</taxon>
        <taxon>Nakamurella</taxon>
    </lineage>
</organism>
<dbReference type="InterPro" id="IPR027417">
    <property type="entry name" value="P-loop_NTPase"/>
</dbReference>
<dbReference type="EMBL" id="JABEND010000003">
    <property type="protein sequence ID" value="NNG35398.1"/>
    <property type="molecule type" value="Genomic_DNA"/>
</dbReference>
<dbReference type="Gene3D" id="3.40.50.300">
    <property type="entry name" value="P-loop containing nucleotide triphosphate hydrolases"/>
    <property type="match status" value="1"/>
</dbReference>
<keyword evidence="1" id="KW-0067">ATP-binding</keyword>